<reference evidence="12 13" key="1">
    <citation type="submission" date="2024-10" db="EMBL/GenBank/DDBJ databases">
        <authorList>
            <person name="Kim D."/>
        </authorList>
    </citation>
    <scope>NUCLEOTIDE SEQUENCE [LARGE SCALE GENOMIC DNA]</scope>
    <source>
        <strain evidence="12">BH-2024</strain>
    </source>
</reference>
<keyword evidence="3" id="KW-0808">Transferase</keyword>
<evidence type="ECO:0000256" key="8">
    <source>
        <dbReference type="ARBA" id="ARBA00022833"/>
    </source>
</evidence>
<feature type="coiled-coil region" evidence="9">
    <location>
        <begin position="407"/>
        <end position="445"/>
    </location>
</feature>
<dbReference type="SUPFAM" id="SSF57850">
    <property type="entry name" value="RING/U-box"/>
    <property type="match status" value="2"/>
</dbReference>
<dbReference type="PROSITE" id="PS51873">
    <property type="entry name" value="TRIAD"/>
    <property type="match status" value="1"/>
</dbReference>
<keyword evidence="4" id="KW-0479">Metal-binding</keyword>
<feature type="domain" description="RING-type" evidence="11">
    <location>
        <begin position="79"/>
        <end position="305"/>
    </location>
</feature>
<dbReference type="Pfam" id="PF22191">
    <property type="entry name" value="IBR_1"/>
    <property type="match status" value="1"/>
</dbReference>
<evidence type="ECO:0000256" key="9">
    <source>
        <dbReference type="SAM" id="Coils"/>
    </source>
</evidence>
<organism evidence="12 13">
    <name type="scientific">Heterodera trifolii</name>
    <dbReference type="NCBI Taxonomy" id="157864"/>
    <lineage>
        <taxon>Eukaryota</taxon>
        <taxon>Metazoa</taxon>
        <taxon>Ecdysozoa</taxon>
        <taxon>Nematoda</taxon>
        <taxon>Chromadorea</taxon>
        <taxon>Rhabditida</taxon>
        <taxon>Tylenchina</taxon>
        <taxon>Tylenchomorpha</taxon>
        <taxon>Tylenchoidea</taxon>
        <taxon>Heteroderidae</taxon>
        <taxon>Heteroderinae</taxon>
        <taxon>Heterodera</taxon>
    </lineage>
</organism>
<dbReference type="InterPro" id="IPR002867">
    <property type="entry name" value="IBR_dom"/>
</dbReference>
<feature type="region of interest" description="Disordered" evidence="10">
    <location>
        <begin position="681"/>
        <end position="706"/>
    </location>
</feature>
<feature type="region of interest" description="Disordered" evidence="10">
    <location>
        <begin position="546"/>
        <end position="569"/>
    </location>
</feature>
<evidence type="ECO:0000313" key="13">
    <source>
        <dbReference type="Proteomes" id="UP001620626"/>
    </source>
</evidence>
<evidence type="ECO:0000256" key="10">
    <source>
        <dbReference type="SAM" id="MobiDB-lite"/>
    </source>
</evidence>
<dbReference type="AlphaFoldDB" id="A0ABD2K449"/>
<dbReference type="SUPFAM" id="SSF81321">
    <property type="entry name" value="Family A G protein-coupled receptor-like"/>
    <property type="match status" value="1"/>
</dbReference>
<dbReference type="EC" id="2.3.2.31" evidence="2"/>
<gene>
    <name evidence="12" type="ORF">niasHT_023440</name>
</gene>
<dbReference type="InterPro" id="IPR044066">
    <property type="entry name" value="TRIAD_supradom"/>
</dbReference>
<keyword evidence="8" id="KW-0862">Zinc</keyword>
<keyword evidence="13" id="KW-1185">Reference proteome</keyword>
<protein>
    <recommendedName>
        <fullName evidence="2">RBR-type E3 ubiquitin transferase</fullName>
        <ecNumber evidence="2">2.3.2.31</ecNumber>
    </recommendedName>
</protein>
<feature type="compositionally biased region" description="Basic and acidic residues" evidence="10">
    <location>
        <begin position="598"/>
        <end position="615"/>
    </location>
</feature>
<comment type="caution">
    <text evidence="12">The sequence shown here is derived from an EMBL/GenBank/DDBJ whole genome shotgun (WGS) entry which is preliminary data.</text>
</comment>
<evidence type="ECO:0000256" key="4">
    <source>
        <dbReference type="ARBA" id="ARBA00022723"/>
    </source>
</evidence>
<feature type="region of interest" description="Disordered" evidence="10">
    <location>
        <begin position="461"/>
        <end position="488"/>
    </location>
</feature>
<evidence type="ECO:0000256" key="6">
    <source>
        <dbReference type="ARBA" id="ARBA00022771"/>
    </source>
</evidence>
<dbReference type="Pfam" id="PF01485">
    <property type="entry name" value="IBR"/>
    <property type="match status" value="1"/>
</dbReference>
<evidence type="ECO:0000256" key="2">
    <source>
        <dbReference type="ARBA" id="ARBA00012251"/>
    </source>
</evidence>
<keyword evidence="6" id="KW-0863">Zinc-finger</keyword>
<evidence type="ECO:0000313" key="12">
    <source>
        <dbReference type="EMBL" id="KAL3097681.1"/>
    </source>
</evidence>
<keyword evidence="7" id="KW-0833">Ubl conjugation pathway</keyword>
<dbReference type="SMART" id="SM00647">
    <property type="entry name" value="IBR"/>
    <property type="match status" value="2"/>
</dbReference>
<feature type="region of interest" description="Disordered" evidence="10">
    <location>
        <begin position="583"/>
        <end position="615"/>
    </location>
</feature>
<keyword evidence="5" id="KW-0677">Repeat</keyword>
<dbReference type="Proteomes" id="UP001620626">
    <property type="component" value="Unassembled WGS sequence"/>
</dbReference>
<evidence type="ECO:0000256" key="1">
    <source>
        <dbReference type="ARBA" id="ARBA00001798"/>
    </source>
</evidence>
<dbReference type="Gene3D" id="1.20.120.1750">
    <property type="match status" value="1"/>
</dbReference>
<name>A0ABD2K449_9BILA</name>
<dbReference type="Gene3D" id="1.10.1220.70">
    <property type="match status" value="1"/>
</dbReference>
<dbReference type="InterPro" id="IPR031127">
    <property type="entry name" value="E3_UB_ligase_RBR"/>
</dbReference>
<dbReference type="GO" id="GO:0061630">
    <property type="term" value="F:ubiquitin protein ligase activity"/>
    <property type="evidence" value="ECO:0007669"/>
    <property type="project" value="UniProtKB-EC"/>
</dbReference>
<dbReference type="PANTHER" id="PTHR11685">
    <property type="entry name" value="RBR FAMILY RING FINGER AND IBR DOMAIN-CONTAINING"/>
    <property type="match status" value="1"/>
</dbReference>
<accession>A0ABD2K449</accession>
<proteinExistence type="predicted"/>
<comment type="catalytic activity">
    <reaction evidence="1">
        <text>[E2 ubiquitin-conjugating enzyme]-S-ubiquitinyl-L-cysteine + [acceptor protein]-L-lysine = [E2 ubiquitin-conjugating enzyme]-L-cysteine + [acceptor protein]-N(6)-ubiquitinyl-L-lysine.</text>
        <dbReference type="EC" id="2.3.2.31"/>
    </reaction>
</comment>
<evidence type="ECO:0000256" key="7">
    <source>
        <dbReference type="ARBA" id="ARBA00022786"/>
    </source>
</evidence>
<dbReference type="InterPro" id="IPR017907">
    <property type="entry name" value="Znf_RING_CS"/>
</dbReference>
<evidence type="ECO:0000256" key="5">
    <source>
        <dbReference type="ARBA" id="ARBA00022737"/>
    </source>
</evidence>
<evidence type="ECO:0000256" key="3">
    <source>
        <dbReference type="ARBA" id="ARBA00022679"/>
    </source>
</evidence>
<dbReference type="EMBL" id="JBICBT010000835">
    <property type="protein sequence ID" value="KAL3097681.1"/>
    <property type="molecule type" value="Genomic_DNA"/>
</dbReference>
<keyword evidence="9" id="KW-0175">Coiled coil</keyword>
<dbReference type="GO" id="GO:0008270">
    <property type="term" value="F:zinc ion binding"/>
    <property type="evidence" value="ECO:0007669"/>
    <property type="project" value="UniProtKB-KW"/>
</dbReference>
<sequence length="923" mass="104213">MEPKAYKILTEEEFLKETQKLTQLTAEKMGISEALSKLMLNIFNWNQEMLTKEFDAAKDKGAFFEAKKVAPERPKTPADDDECLVCRGSECKQFCKMSSCGHYICVGSWSHHFWNEMNRKQTVILPCIGCEHFVDEEFIIQTFEEFCGTKDQNYIGEYLELGANQRRLVPRFKELALKTLVQRNPLLKSCPYSKCSKIIKVDKADPCIIKCACKRAFCFACTKGVHSPISCSFLSKWEIESIDPETKNTLAKVSKPCPNCGEGIIKTDGCIEMQCPSCKHSFCWFCLSDWNTHTSNLGGMCESDEVNAQKRSRSATEENRIKKRFEHFHALYTQQNTALEAEKELHGKLEEQINGSKKQRPTKDEIYLMGAFELLFDARTTLKYSFVYAFYHFEDEDLSLKQLQVCLEKTADELREYFDKLELKTEKIEENKPKVEKMCQNLEADIEKLVKFCDGKSAEESRTRKKATEAGTSGGTGEGHSGGKTEEKGADKIFDSENIAFFSSSDFFLRIWSKLKLLSSRRAQKIAKGGRLATISFHFCREEMPKRKLPRAGNDTPREHDNGKRRRRDKCRIGNVASALANDVARNGPGTHKRRAGGMREKSRQMNKHERTEGGTDAVHRFQSVHSLLDALFLFTPLIALCGNEQCFADIETVFSIFTLAGHLNSMLNPLIYSRFSRDFRKRPSRDPRSAGARAVQGGNGVRMFPDDRSNSPCPLPFHRASSQVQSLPVLSPNFHFDSSCIFSIDASSAVNLTIVRFRSSTLSIKIFETENFQVHSFRQRPLAKIEAGILPTLPISVVSRTQSLTVLLSTKQTPFSSGHFDSVLPGSAVYELQFAEAQSPCACPASPLVVSRSRAVFTTSPGFPTEYCDSANCSMTVALEGPAQRDGGGAVEVLRMRIWHFQTEPDQDYVAVWDEDGRRKLL</sequence>
<evidence type="ECO:0000259" key="11">
    <source>
        <dbReference type="PROSITE" id="PS51873"/>
    </source>
</evidence>
<dbReference type="PROSITE" id="PS00518">
    <property type="entry name" value="ZF_RING_1"/>
    <property type="match status" value="1"/>
</dbReference>